<sequence>MVPQVLVQWKNKPIEEATWEDEAEFAAQFPAAQFPDPSLGDKADFKEGGVDRSSVNNRPRPNITKVYSFQIPALGTRLILRRGC</sequence>
<keyword evidence="3" id="KW-1185">Reference proteome</keyword>
<gene>
    <name evidence="2" type="ORF">F511_04699</name>
</gene>
<dbReference type="AlphaFoldDB" id="A0A2Z7B0V1"/>
<feature type="compositionally biased region" description="Basic and acidic residues" evidence="1">
    <location>
        <begin position="39"/>
        <end position="50"/>
    </location>
</feature>
<evidence type="ECO:0000256" key="1">
    <source>
        <dbReference type="SAM" id="MobiDB-lite"/>
    </source>
</evidence>
<dbReference type="SUPFAM" id="SSF54160">
    <property type="entry name" value="Chromo domain-like"/>
    <property type="match status" value="1"/>
</dbReference>
<evidence type="ECO:0000313" key="3">
    <source>
        <dbReference type="Proteomes" id="UP000250235"/>
    </source>
</evidence>
<dbReference type="Gene3D" id="2.40.50.40">
    <property type="match status" value="1"/>
</dbReference>
<dbReference type="OrthoDB" id="1748411at2759"/>
<evidence type="ECO:0008006" key="4">
    <source>
        <dbReference type="Google" id="ProtNLM"/>
    </source>
</evidence>
<dbReference type="EMBL" id="KV010646">
    <property type="protein sequence ID" value="KZV27246.1"/>
    <property type="molecule type" value="Genomic_DNA"/>
</dbReference>
<name>A0A2Z7B0V1_9LAMI</name>
<reference evidence="2 3" key="1">
    <citation type="journal article" date="2015" name="Proc. Natl. Acad. Sci. U.S.A.">
        <title>The resurrection genome of Boea hygrometrica: A blueprint for survival of dehydration.</title>
        <authorList>
            <person name="Xiao L."/>
            <person name="Yang G."/>
            <person name="Zhang L."/>
            <person name="Yang X."/>
            <person name="Zhao S."/>
            <person name="Ji Z."/>
            <person name="Zhou Q."/>
            <person name="Hu M."/>
            <person name="Wang Y."/>
            <person name="Chen M."/>
            <person name="Xu Y."/>
            <person name="Jin H."/>
            <person name="Xiao X."/>
            <person name="Hu G."/>
            <person name="Bao F."/>
            <person name="Hu Y."/>
            <person name="Wan P."/>
            <person name="Li L."/>
            <person name="Deng X."/>
            <person name="Kuang T."/>
            <person name="Xiang C."/>
            <person name="Zhu J.K."/>
            <person name="Oliver M.J."/>
            <person name="He Y."/>
        </authorList>
    </citation>
    <scope>NUCLEOTIDE SEQUENCE [LARGE SCALE GENOMIC DNA]</scope>
    <source>
        <strain evidence="3">cv. XS01</strain>
    </source>
</reference>
<evidence type="ECO:0000313" key="2">
    <source>
        <dbReference type="EMBL" id="KZV27246.1"/>
    </source>
</evidence>
<feature type="region of interest" description="Disordered" evidence="1">
    <location>
        <begin position="33"/>
        <end position="57"/>
    </location>
</feature>
<dbReference type="Proteomes" id="UP000250235">
    <property type="component" value="Unassembled WGS sequence"/>
</dbReference>
<accession>A0A2Z7B0V1</accession>
<dbReference type="InterPro" id="IPR016197">
    <property type="entry name" value="Chromo-like_dom_sf"/>
</dbReference>
<organism evidence="2 3">
    <name type="scientific">Dorcoceras hygrometricum</name>
    <dbReference type="NCBI Taxonomy" id="472368"/>
    <lineage>
        <taxon>Eukaryota</taxon>
        <taxon>Viridiplantae</taxon>
        <taxon>Streptophyta</taxon>
        <taxon>Embryophyta</taxon>
        <taxon>Tracheophyta</taxon>
        <taxon>Spermatophyta</taxon>
        <taxon>Magnoliopsida</taxon>
        <taxon>eudicotyledons</taxon>
        <taxon>Gunneridae</taxon>
        <taxon>Pentapetalae</taxon>
        <taxon>asterids</taxon>
        <taxon>lamiids</taxon>
        <taxon>Lamiales</taxon>
        <taxon>Gesneriaceae</taxon>
        <taxon>Didymocarpoideae</taxon>
        <taxon>Trichosporeae</taxon>
        <taxon>Loxocarpinae</taxon>
        <taxon>Dorcoceras</taxon>
    </lineage>
</organism>
<protein>
    <recommendedName>
        <fullName evidence="4">Chromo domain-containing protein</fullName>
    </recommendedName>
</protein>
<proteinExistence type="predicted"/>